<dbReference type="PANTHER" id="PTHR45848">
    <property type="entry name" value="DUAL SPECIFICITY PROTEIN PHOSPHATASE 12 FAMILY MEMBER"/>
    <property type="match status" value="1"/>
</dbReference>
<protein>
    <recommendedName>
        <fullName evidence="2">protein-tyrosine-phosphatase</fullName>
        <ecNumber evidence="2">3.1.3.48</ecNumber>
    </recommendedName>
</protein>
<keyword evidence="10" id="KW-1185">Reference proteome</keyword>
<feature type="region of interest" description="Disordered" evidence="6">
    <location>
        <begin position="380"/>
        <end position="402"/>
    </location>
</feature>
<dbReference type="PROSITE" id="PS50056">
    <property type="entry name" value="TYR_PHOSPHATASE_2"/>
    <property type="match status" value="1"/>
</dbReference>
<dbReference type="SMART" id="SM00195">
    <property type="entry name" value="DSPc"/>
    <property type="match status" value="1"/>
</dbReference>
<evidence type="ECO:0000256" key="1">
    <source>
        <dbReference type="ARBA" id="ARBA00008601"/>
    </source>
</evidence>
<evidence type="ECO:0000256" key="6">
    <source>
        <dbReference type="SAM" id="MobiDB-lite"/>
    </source>
</evidence>
<feature type="compositionally biased region" description="Basic and acidic residues" evidence="6">
    <location>
        <begin position="390"/>
        <end position="402"/>
    </location>
</feature>
<feature type="domain" description="Tyrosine-protein phosphatase" evidence="7">
    <location>
        <begin position="1"/>
        <end position="189"/>
    </location>
</feature>
<dbReference type="PROSITE" id="PS00383">
    <property type="entry name" value="TYR_PHOSPHATASE_1"/>
    <property type="match status" value="1"/>
</dbReference>
<comment type="similarity">
    <text evidence="1">Belongs to the protein-tyrosine phosphatase family. Non-receptor class dual specificity subfamily.</text>
</comment>
<evidence type="ECO:0000256" key="2">
    <source>
        <dbReference type="ARBA" id="ARBA00013064"/>
    </source>
</evidence>
<dbReference type="Pfam" id="PF00782">
    <property type="entry name" value="DSPc"/>
    <property type="match status" value="1"/>
</dbReference>
<feature type="non-terminal residue" evidence="9">
    <location>
        <position position="402"/>
    </location>
</feature>
<feature type="domain" description="Tyrosine specific protein phosphatases" evidence="8">
    <location>
        <begin position="110"/>
        <end position="165"/>
    </location>
</feature>
<name>A0AAN8VXL6_9MAGN</name>
<organism evidence="9 10">
    <name type="scientific">Dillenia turbinata</name>
    <dbReference type="NCBI Taxonomy" id="194707"/>
    <lineage>
        <taxon>Eukaryota</taxon>
        <taxon>Viridiplantae</taxon>
        <taxon>Streptophyta</taxon>
        <taxon>Embryophyta</taxon>
        <taxon>Tracheophyta</taxon>
        <taxon>Spermatophyta</taxon>
        <taxon>Magnoliopsida</taxon>
        <taxon>eudicotyledons</taxon>
        <taxon>Gunneridae</taxon>
        <taxon>Pentapetalae</taxon>
        <taxon>Dilleniales</taxon>
        <taxon>Dilleniaceae</taxon>
        <taxon>Dillenia</taxon>
    </lineage>
</organism>
<feature type="active site" description="Phosphocysteine intermediate" evidence="5">
    <location>
        <position position="133"/>
    </location>
</feature>
<dbReference type="PROSITE" id="PS50054">
    <property type="entry name" value="TYR_PHOSPHATASE_DUAL"/>
    <property type="match status" value="1"/>
</dbReference>
<evidence type="ECO:0000259" key="7">
    <source>
        <dbReference type="PROSITE" id="PS50054"/>
    </source>
</evidence>
<dbReference type="InterPro" id="IPR020422">
    <property type="entry name" value="TYR_PHOSPHATASE_DUAL_dom"/>
</dbReference>
<dbReference type="CDD" id="cd14520">
    <property type="entry name" value="DSP_DUSP12"/>
    <property type="match status" value="1"/>
</dbReference>
<reference evidence="9 10" key="1">
    <citation type="submission" date="2023-12" db="EMBL/GenBank/DDBJ databases">
        <title>A high-quality genome assembly for Dillenia turbinata (Dilleniales).</title>
        <authorList>
            <person name="Chanderbali A."/>
        </authorList>
    </citation>
    <scope>NUCLEOTIDE SEQUENCE [LARGE SCALE GENOMIC DNA]</scope>
    <source>
        <strain evidence="9">LSX21</strain>
        <tissue evidence="9">Leaf</tissue>
    </source>
</reference>
<proteinExistence type="inferred from homology"/>
<dbReference type="InterPro" id="IPR029021">
    <property type="entry name" value="Prot-tyrosine_phosphatase-like"/>
</dbReference>
<dbReference type="GO" id="GO:0004725">
    <property type="term" value="F:protein tyrosine phosphatase activity"/>
    <property type="evidence" value="ECO:0007669"/>
    <property type="project" value="UniProtKB-EC"/>
</dbReference>
<dbReference type="InterPro" id="IPR000340">
    <property type="entry name" value="Dual-sp_phosphatase_cat-dom"/>
</dbReference>
<dbReference type="EMBL" id="JBAMMX010000004">
    <property type="protein sequence ID" value="KAK6942159.1"/>
    <property type="molecule type" value="Genomic_DNA"/>
</dbReference>
<dbReference type="Gene3D" id="3.90.190.10">
    <property type="entry name" value="Protein tyrosine phosphatase superfamily"/>
    <property type="match status" value="1"/>
</dbReference>
<accession>A0AAN8VXL6</accession>
<sequence>MPYLVRENLFIGNISDAAAVLDNGSDDITHVLSVLSSPSISFFTEWRSTLSIPAKEIRKVYFDGSESCGNGDDEGSSGEKLLYALEYAGKDLKMIRMAVPIRDTESENLLDYLDVCLDFIDRSRKEGSVLVHCFAGVSRSAAIITAYLMRTEQLSQEDALESLRQSCEFVCPNDGFLDQLKMFEQMGFKIDCSSHIYKRFRLKILVEVVSAEKEASPNGEVDRSHAYRCRKCRRVVALQENVLEHVPGEGETDFDWHKRRGGNPFNKSDDFGCSSVFVEPLKWMTAEGGLEGKLSCAHCEARLGYFNWSGIQCSCGSWITPAFQLHKSRVDVSTLLRGAADGAQPIWNCKDVMHSRFIDGQTEIQGYTNKEQPSARRALAAGKDLVVGNDSREKNDAMKPGN</sequence>
<evidence type="ECO:0000313" key="9">
    <source>
        <dbReference type="EMBL" id="KAK6942159.1"/>
    </source>
</evidence>
<dbReference type="FunFam" id="3.90.190.10:FF:000083">
    <property type="entry name" value="Dual specificity protein phosphatase 12-like"/>
    <property type="match status" value="1"/>
</dbReference>
<dbReference type="AlphaFoldDB" id="A0AAN8VXL6"/>
<keyword evidence="3" id="KW-0378">Hydrolase</keyword>
<dbReference type="Proteomes" id="UP001370490">
    <property type="component" value="Unassembled WGS sequence"/>
</dbReference>
<dbReference type="SUPFAM" id="SSF52799">
    <property type="entry name" value="(Phosphotyrosine protein) phosphatases II"/>
    <property type="match status" value="1"/>
</dbReference>
<dbReference type="PIRSF" id="PIRSF000941">
    <property type="entry name" value="DUSP12"/>
    <property type="match status" value="1"/>
</dbReference>
<dbReference type="InterPro" id="IPR016278">
    <property type="entry name" value="DUSP12"/>
</dbReference>
<evidence type="ECO:0000259" key="8">
    <source>
        <dbReference type="PROSITE" id="PS50056"/>
    </source>
</evidence>
<evidence type="ECO:0000256" key="3">
    <source>
        <dbReference type="ARBA" id="ARBA00022801"/>
    </source>
</evidence>
<dbReference type="PANTHER" id="PTHR45848:SF4">
    <property type="entry name" value="DUAL SPECIFICITY PROTEIN PHOSPHATASE 12"/>
    <property type="match status" value="1"/>
</dbReference>
<evidence type="ECO:0000256" key="4">
    <source>
        <dbReference type="ARBA" id="ARBA00022912"/>
    </source>
</evidence>
<dbReference type="EC" id="3.1.3.48" evidence="2"/>
<keyword evidence="4" id="KW-0904">Protein phosphatase</keyword>
<dbReference type="InterPro" id="IPR000387">
    <property type="entry name" value="Tyr_Pase_dom"/>
</dbReference>
<evidence type="ECO:0000256" key="5">
    <source>
        <dbReference type="PIRSR" id="PIRSR000941-50"/>
    </source>
</evidence>
<dbReference type="GO" id="GO:0008138">
    <property type="term" value="F:protein tyrosine/serine/threonine phosphatase activity"/>
    <property type="evidence" value="ECO:0007669"/>
    <property type="project" value="InterPro"/>
</dbReference>
<comment type="caution">
    <text evidence="9">The sequence shown here is derived from an EMBL/GenBank/DDBJ whole genome shotgun (WGS) entry which is preliminary data.</text>
</comment>
<gene>
    <name evidence="9" type="ORF">RJ641_027536</name>
</gene>
<evidence type="ECO:0000313" key="10">
    <source>
        <dbReference type="Proteomes" id="UP001370490"/>
    </source>
</evidence>
<dbReference type="InterPro" id="IPR016130">
    <property type="entry name" value="Tyr_Pase_AS"/>
</dbReference>